<dbReference type="InterPro" id="IPR036390">
    <property type="entry name" value="WH_DNA-bd_sf"/>
</dbReference>
<dbReference type="PANTHER" id="PTHR30579:SF7">
    <property type="entry name" value="HTH-TYPE TRANSCRIPTIONAL REGULATOR LRHA-RELATED"/>
    <property type="match status" value="1"/>
</dbReference>
<feature type="domain" description="HTH lysR-type" evidence="5">
    <location>
        <begin position="6"/>
        <end position="61"/>
    </location>
</feature>
<gene>
    <name evidence="6" type="ORF">EVB03_09180</name>
</gene>
<dbReference type="Pfam" id="PF00126">
    <property type="entry name" value="HTH_1"/>
    <property type="match status" value="1"/>
</dbReference>
<dbReference type="InterPro" id="IPR005119">
    <property type="entry name" value="LysR_subst-bd"/>
</dbReference>
<evidence type="ECO:0000259" key="5">
    <source>
        <dbReference type="PROSITE" id="PS50931"/>
    </source>
</evidence>
<organism evidence="6 7">
    <name type="scientific">SAR92 clade bacterium</name>
    <dbReference type="NCBI Taxonomy" id="2315479"/>
    <lineage>
        <taxon>Bacteria</taxon>
        <taxon>Pseudomonadati</taxon>
        <taxon>Pseudomonadota</taxon>
        <taxon>Gammaproteobacteria</taxon>
        <taxon>Cellvibrionales</taxon>
        <taxon>Porticoccaceae</taxon>
        <taxon>SAR92 clade</taxon>
    </lineage>
</organism>
<dbReference type="GO" id="GO:0003677">
    <property type="term" value="F:DNA binding"/>
    <property type="evidence" value="ECO:0007669"/>
    <property type="project" value="UniProtKB-KW"/>
</dbReference>
<reference evidence="6 7" key="1">
    <citation type="submission" date="2019-02" db="EMBL/GenBank/DDBJ databases">
        <title>Prokaryotic population dynamics and viral predation in marine succession experiment using metagenomics: the confinement effect.</title>
        <authorList>
            <person name="Haro-Moreno J.M."/>
            <person name="Rodriguez-Valera F."/>
            <person name="Lopez-Perez M."/>
        </authorList>
    </citation>
    <scope>NUCLEOTIDE SEQUENCE [LARGE SCALE GENOMIC DNA]</scope>
    <source>
        <strain evidence="6">MED-G170</strain>
    </source>
</reference>
<comment type="similarity">
    <text evidence="1">Belongs to the LysR transcriptional regulatory family.</text>
</comment>
<dbReference type="Gene3D" id="3.40.190.10">
    <property type="entry name" value="Periplasmic binding protein-like II"/>
    <property type="match status" value="2"/>
</dbReference>
<dbReference type="Proteomes" id="UP000315889">
    <property type="component" value="Unassembled WGS sequence"/>
</dbReference>
<dbReference type="Gene3D" id="1.10.10.10">
    <property type="entry name" value="Winged helix-like DNA-binding domain superfamily/Winged helix DNA-binding domain"/>
    <property type="match status" value="1"/>
</dbReference>
<dbReference type="AlphaFoldDB" id="A0A520MCY3"/>
<sequence>MKNLSMDLLRAFVSVAQLGSFTKAGELLGRSQPAVTLKIKRLEDLVGERLFIRAGKHLDLSESGESLYDYANQILSLNDLAISQLSKSAVAGKIRLGIPSEFATVLLPRIVSRFAKAYPNVTLEVNCELSKHLLTKAGKAKHDLILALGDEIADADSDLVKTDDLVWVANSDRNPLKVEIMPLIVAAEGCIYRQRAIQRLDQSELPWQIVYTNPDLTGIQYAIQEDLGVTVLAKSTVPSNLKVIPDSSRFPDLGRVGINLICDRSKKEDQAINLLIEFLKTSLA</sequence>
<dbReference type="SUPFAM" id="SSF53850">
    <property type="entry name" value="Periplasmic binding protein-like II"/>
    <property type="match status" value="1"/>
</dbReference>
<evidence type="ECO:0000313" key="6">
    <source>
        <dbReference type="EMBL" id="RZO19059.1"/>
    </source>
</evidence>
<keyword evidence="2" id="KW-0805">Transcription regulation</keyword>
<dbReference type="SUPFAM" id="SSF46785">
    <property type="entry name" value="Winged helix' DNA-binding domain"/>
    <property type="match status" value="1"/>
</dbReference>
<protein>
    <submittedName>
        <fullName evidence="6">LysR family transcriptional regulator</fullName>
    </submittedName>
</protein>
<evidence type="ECO:0000256" key="4">
    <source>
        <dbReference type="ARBA" id="ARBA00023163"/>
    </source>
</evidence>
<dbReference type="InterPro" id="IPR050176">
    <property type="entry name" value="LTTR"/>
</dbReference>
<comment type="caution">
    <text evidence="6">The sequence shown here is derived from an EMBL/GenBank/DDBJ whole genome shotgun (WGS) entry which is preliminary data.</text>
</comment>
<evidence type="ECO:0000256" key="2">
    <source>
        <dbReference type="ARBA" id="ARBA00023015"/>
    </source>
</evidence>
<dbReference type="InterPro" id="IPR036388">
    <property type="entry name" value="WH-like_DNA-bd_sf"/>
</dbReference>
<dbReference type="PRINTS" id="PR00039">
    <property type="entry name" value="HTHLYSR"/>
</dbReference>
<dbReference type="InterPro" id="IPR000847">
    <property type="entry name" value="LysR_HTH_N"/>
</dbReference>
<dbReference type="PANTHER" id="PTHR30579">
    <property type="entry name" value="TRANSCRIPTIONAL REGULATOR"/>
    <property type="match status" value="1"/>
</dbReference>
<proteinExistence type="inferred from homology"/>
<accession>A0A520MCY3</accession>
<dbReference type="GO" id="GO:0003700">
    <property type="term" value="F:DNA-binding transcription factor activity"/>
    <property type="evidence" value="ECO:0007669"/>
    <property type="project" value="InterPro"/>
</dbReference>
<keyword evidence="3" id="KW-0238">DNA-binding</keyword>
<evidence type="ECO:0000256" key="3">
    <source>
        <dbReference type="ARBA" id="ARBA00023125"/>
    </source>
</evidence>
<dbReference type="EMBL" id="SHBP01000021">
    <property type="protein sequence ID" value="RZO19059.1"/>
    <property type="molecule type" value="Genomic_DNA"/>
</dbReference>
<keyword evidence="4" id="KW-0804">Transcription</keyword>
<name>A0A520MCY3_9GAMM</name>
<dbReference type="PROSITE" id="PS50931">
    <property type="entry name" value="HTH_LYSR"/>
    <property type="match status" value="1"/>
</dbReference>
<dbReference type="Pfam" id="PF03466">
    <property type="entry name" value="LysR_substrate"/>
    <property type="match status" value="1"/>
</dbReference>
<evidence type="ECO:0000256" key="1">
    <source>
        <dbReference type="ARBA" id="ARBA00009437"/>
    </source>
</evidence>
<evidence type="ECO:0000313" key="7">
    <source>
        <dbReference type="Proteomes" id="UP000315889"/>
    </source>
</evidence>